<dbReference type="PANTHER" id="PTHR42791">
    <property type="entry name" value="GNAT FAMILY ACETYLTRANSFERASE"/>
    <property type="match status" value="1"/>
</dbReference>
<reference evidence="3 4" key="1">
    <citation type="submission" date="2018-03" db="EMBL/GenBank/DDBJ databases">
        <title>Genomic Encyclopedia of Type Strains, Phase III (KMG-III): the genomes of soil and plant-associated and newly described type strains.</title>
        <authorList>
            <person name="Whitman W."/>
        </authorList>
    </citation>
    <scope>NUCLEOTIDE SEQUENCE [LARGE SCALE GENOMIC DNA]</scope>
    <source>
        <strain evidence="3 4">CGMCC 4.7067</strain>
    </source>
</reference>
<organism evidence="3 4">
    <name type="scientific">Glycomyces artemisiae</name>
    <dbReference type="NCBI Taxonomy" id="1076443"/>
    <lineage>
        <taxon>Bacteria</taxon>
        <taxon>Bacillati</taxon>
        <taxon>Actinomycetota</taxon>
        <taxon>Actinomycetes</taxon>
        <taxon>Glycomycetales</taxon>
        <taxon>Glycomycetaceae</taxon>
        <taxon>Glycomyces</taxon>
    </lineage>
</organism>
<dbReference type="PROSITE" id="PS51186">
    <property type="entry name" value="GNAT"/>
    <property type="match status" value="1"/>
</dbReference>
<feature type="domain" description="N-acetyltransferase" evidence="2">
    <location>
        <begin position="1"/>
        <end position="185"/>
    </location>
</feature>
<dbReference type="AlphaFoldDB" id="A0A2T0URP3"/>
<sequence>MDIDTVYASDAGGLVGVLSSAFAADPLAAWLFPDEGRRAAYQEGFYRSLLGRPRAEAHVAGAEGAALWLRLDRGERLDAGSAPPGGPLARLFSLGAALGERHPVDRPHLYLAVMGVVPASQGRGIGSALLRHGLALADRDGLPAYLEASSPGSRALYLRHGFADLGGPVRVEGAPPVQPMRREPAATDS</sequence>
<dbReference type="EMBL" id="PVTJ01000002">
    <property type="protein sequence ID" value="PRY60576.1"/>
    <property type="molecule type" value="Genomic_DNA"/>
</dbReference>
<dbReference type="Gene3D" id="3.40.630.30">
    <property type="match status" value="1"/>
</dbReference>
<dbReference type="PANTHER" id="PTHR42791:SF1">
    <property type="entry name" value="N-ACETYLTRANSFERASE DOMAIN-CONTAINING PROTEIN"/>
    <property type="match status" value="1"/>
</dbReference>
<evidence type="ECO:0000313" key="4">
    <source>
        <dbReference type="Proteomes" id="UP000238176"/>
    </source>
</evidence>
<dbReference type="SUPFAM" id="SSF55729">
    <property type="entry name" value="Acyl-CoA N-acyltransferases (Nat)"/>
    <property type="match status" value="1"/>
</dbReference>
<feature type="region of interest" description="Disordered" evidence="1">
    <location>
        <begin position="169"/>
        <end position="189"/>
    </location>
</feature>
<name>A0A2T0URP3_9ACTN</name>
<accession>A0A2T0URP3</accession>
<dbReference type="InterPro" id="IPR052523">
    <property type="entry name" value="Trichothecene_AcTrans"/>
</dbReference>
<evidence type="ECO:0000256" key="1">
    <source>
        <dbReference type="SAM" id="MobiDB-lite"/>
    </source>
</evidence>
<protein>
    <submittedName>
        <fullName evidence="3">Acetyltransferase (GNAT) family protein</fullName>
    </submittedName>
</protein>
<proteinExistence type="predicted"/>
<dbReference type="Pfam" id="PF00583">
    <property type="entry name" value="Acetyltransf_1"/>
    <property type="match status" value="1"/>
</dbReference>
<dbReference type="OrthoDB" id="7057833at2"/>
<dbReference type="Proteomes" id="UP000238176">
    <property type="component" value="Unassembled WGS sequence"/>
</dbReference>
<dbReference type="CDD" id="cd04301">
    <property type="entry name" value="NAT_SF"/>
    <property type="match status" value="1"/>
</dbReference>
<dbReference type="RefSeq" id="WP_106362786.1">
    <property type="nucleotide sequence ID" value="NZ_PVTJ01000002.1"/>
</dbReference>
<feature type="compositionally biased region" description="Basic and acidic residues" evidence="1">
    <location>
        <begin position="180"/>
        <end position="189"/>
    </location>
</feature>
<keyword evidence="4" id="KW-1185">Reference proteome</keyword>
<dbReference type="InterPro" id="IPR016181">
    <property type="entry name" value="Acyl_CoA_acyltransferase"/>
</dbReference>
<evidence type="ECO:0000313" key="3">
    <source>
        <dbReference type="EMBL" id="PRY60576.1"/>
    </source>
</evidence>
<dbReference type="GO" id="GO:0016747">
    <property type="term" value="F:acyltransferase activity, transferring groups other than amino-acyl groups"/>
    <property type="evidence" value="ECO:0007669"/>
    <property type="project" value="InterPro"/>
</dbReference>
<gene>
    <name evidence="3" type="ORF">B0I28_102181</name>
</gene>
<evidence type="ECO:0000259" key="2">
    <source>
        <dbReference type="PROSITE" id="PS51186"/>
    </source>
</evidence>
<keyword evidence="3" id="KW-0808">Transferase</keyword>
<dbReference type="InterPro" id="IPR000182">
    <property type="entry name" value="GNAT_dom"/>
</dbReference>
<comment type="caution">
    <text evidence="3">The sequence shown here is derived from an EMBL/GenBank/DDBJ whole genome shotgun (WGS) entry which is preliminary data.</text>
</comment>